<evidence type="ECO:0000313" key="2">
    <source>
        <dbReference type="EMBL" id="CAI5445691.1"/>
    </source>
</evidence>
<evidence type="ECO:0000256" key="1">
    <source>
        <dbReference type="SAM" id="MobiDB-lite"/>
    </source>
</evidence>
<reference evidence="2" key="1">
    <citation type="submission" date="2022-11" db="EMBL/GenBank/DDBJ databases">
        <authorList>
            <person name="Kikuchi T."/>
        </authorList>
    </citation>
    <scope>NUCLEOTIDE SEQUENCE</scope>
    <source>
        <strain evidence="2">PS1010</strain>
    </source>
</reference>
<feature type="compositionally biased region" description="Polar residues" evidence="1">
    <location>
        <begin position="154"/>
        <end position="170"/>
    </location>
</feature>
<proteinExistence type="predicted"/>
<dbReference type="Proteomes" id="UP001152747">
    <property type="component" value="Unassembled WGS sequence"/>
</dbReference>
<dbReference type="AlphaFoldDB" id="A0A9P1N2R9"/>
<keyword evidence="3" id="KW-1185">Reference proteome</keyword>
<organism evidence="2 3">
    <name type="scientific">Caenorhabditis angaria</name>
    <dbReference type="NCBI Taxonomy" id="860376"/>
    <lineage>
        <taxon>Eukaryota</taxon>
        <taxon>Metazoa</taxon>
        <taxon>Ecdysozoa</taxon>
        <taxon>Nematoda</taxon>
        <taxon>Chromadorea</taxon>
        <taxon>Rhabditida</taxon>
        <taxon>Rhabditina</taxon>
        <taxon>Rhabditomorpha</taxon>
        <taxon>Rhabditoidea</taxon>
        <taxon>Rhabditidae</taxon>
        <taxon>Peloderinae</taxon>
        <taxon>Caenorhabditis</taxon>
    </lineage>
</organism>
<gene>
    <name evidence="2" type="ORF">CAMP_LOCUS8328</name>
</gene>
<feature type="compositionally biased region" description="Basic and acidic residues" evidence="1">
    <location>
        <begin position="126"/>
        <end position="135"/>
    </location>
</feature>
<accession>A0A9P1N2R9</accession>
<feature type="region of interest" description="Disordered" evidence="1">
    <location>
        <begin position="126"/>
        <end position="175"/>
    </location>
</feature>
<sequence length="199" mass="23325">MQKILEDDKKRFDCEALDGILGEYEKEKEKVNQITEEPHDELSDRHFPLLIKYDNLMREKDNFIKEKGRINFASTKCRLNKRIEGAKLKQRTSRGCGAVIISSDTGTYYGTTRTHFLTLANRSEWNDRGRSMERRPRSRPVSPWGRPASRPVSPRNQQGKRSSHGGSTDIGNPPKRKFQIRLYNFNFTSYQNYQQPFFF</sequence>
<protein>
    <submittedName>
        <fullName evidence="2">Uncharacterized protein</fullName>
    </submittedName>
</protein>
<name>A0A9P1N2R9_9PELO</name>
<comment type="caution">
    <text evidence="2">The sequence shown here is derived from an EMBL/GenBank/DDBJ whole genome shotgun (WGS) entry which is preliminary data.</text>
</comment>
<evidence type="ECO:0000313" key="3">
    <source>
        <dbReference type="Proteomes" id="UP001152747"/>
    </source>
</evidence>
<dbReference type="EMBL" id="CANHGI010000003">
    <property type="protein sequence ID" value="CAI5445691.1"/>
    <property type="molecule type" value="Genomic_DNA"/>
</dbReference>